<proteinExistence type="predicted"/>
<feature type="domain" description="BTB" evidence="1">
    <location>
        <begin position="20"/>
        <end position="79"/>
    </location>
</feature>
<protein>
    <recommendedName>
        <fullName evidence="1">BTB domain-containing protein</fullName>
    </recommendedName>
</protein>
<evidence type="ECO:0000313" key="3">
    <source>
        <dbReference type="Proteomes" id="UP001437256"/>
    </source>
</evidence>
<accession>A0ABR2ZET2</accession>
<keyword evidence="3" id="KW-1185">Reference proteome</keyword>
<dbReference type="InterPro" id="IPR000210">
    <property type="entry name" value="BTB/POZ_dom"/>
</dbReference>
<dbReference type="CDD" id="cd18186">
    <property type="entry name" value="BTB_POZ_ZBTB_KLHL-like"/>
    <property type="match status" value="1"/>
</dbReference>
<organism evidence="2 3">
    <name type="scientific">Marasmius tenuissimus</name>
    <dbReference type="NCBI Taxonomy" id="585030"/>
    <lineage>
        <taxon>Eukaryota</taxon>
        <taxon>Fungi</taxon>
        <taxon>Dikarya</taxon>
        <taxon>Basidiomycota</taxon>
        <taxon>Agaricomycotina</taxon>
        <taxon>Agaricomycetes</taxon>
        <taxon>Agaricomycetidae</taxon>
        <taxon>Agaricales</taxon>
        <taxon>Marasmiineae</taxon>
        <taxon>Marasmiaceae</taxon>
        <taxon>Marasmius</taxon>
    </lineage>
</organism>
<dbReference type="Proteomes" id="UP001437256">
    <property type="component" value="Unassembled WGS sequence"/>
</dbReference>
<name>A0ABR2ZET2_9AGAR</name>
<comment type="caution">
    <text evidence="2">The sequence shown here is derived from an EMBL/GenBank/DDBJ whole genome shotgun (WGS) entry which is preliminary data.</text>
</comment>
<evidence type="ECO:0000313" key="2">
    <source>
        <dbReference type="EMBL" id="KAL0059833.1"/>
    </source>
</evidence>
<dbReference type="EMBL" id="JBBXMP010000203">
    <property type="protein sequence ID" value="KAL0059833.1"/>
    <property type="molecule type" value="Genomic_DNA"/>
</dbReference>
<dbReference type="InterPro" id="IPR011333">
    <property type="entry name" value="SKP1/BTB/POZ_sf"/>
</dbReference>
<sequence length="123" mass="13981">MTSDITSTLTISNRFDLPSSDITLQSSDRVLYKIHRINLEMNSKVFADAGTSTVGAAENEVVLLSESSEVLEVMLQYLYLQPQPDLRKVEFRVMKEVAEAVEKYEIYCAMGVCCHQMRLFSVY</sequence>
<dbReference type="Gene3D" id="3.30.710.10">
    <property type="entry name" value="Potassium Channel Kv1.1, Chain A"/>
    <property type="match status" value="1"/>
</dbReference>
<reference evidence="2 3" key="1">
    <citation type="submission" date="2024-05" db="EMBL/GenBank/DDBJ databases">
        <title>A draft genome resource for the thread blight pathogen Marasmius tenuissimus strain MS-2.</title>
        <authorList>
            <person name="Yulfo-Soto G.E."/>
            <person name="Baruah I.K."/>
            <person name="Amoako-Attah I."/>
            <person name="Bukari Y."/>
            <person name="Meinhardt L.W."/>
            <person name="Bailey B.A."/>
            <person name="Cohen S.P."/>
        </authorList>
    </citation>
    <scope>NUCLEOTIDE SEQUENCE [LARGE SCALE GENOMIC DNA]</scope>
    <source>
        <strain evidence="2 3">MS-2</strain>
    </source>
</reference>
<gene>
    <name evidence="2" type="ORF">AAF712_013370</name>
</gene>
<dbReference type="PROSITE" id="PS50097">
    <property type="entry name" value="BTB"/>
    <property type="match status" value="1"/>
</dbReference>
<dbReference type="SUPFAM" id="SSF54695">
    <property type="entry name" value="POZ domain"/>
    <property type="match status" value="1"/>
</dbReference>
<evidence type="ECO:0000259" key="1">
    <source>
        <dbReference type="PROSITE" id="PS50097"/>
    </source>
</evidence>
<dbReference type="Pfam" id="PF00651">
    <property type="entry name" value="BTB"/>
    <property type="match status" value="1"/>
</dbReference>